<dbReference type="FunCoup" id="Q5AUC4">
    <property type="interactions" value="13"/>
</dbReference>
<evidence type="ECO:0000313" key="2">
    <source>
        <dbReference type="EMBL" id="CBF73898.1"/>
    </source>
</evidence>
<dbReference type="RefSeq" id="XP_681375.1">
    <property type="nucleotide sequence ID" value="XM_676283.1"/>
</dbReference>
<reference evidence="3" key="2">
    <citation type="journal article" date="2009" name="Fungal Genet. Biol.">
        <title>The 2008 update of the Aspergillus nidulans genome annotation: a community effort.</title>
        <authorList>
            <person name="Wortman J.R."/>
            <person name="Gilsenan J.M."/>
            <person name="Joardar V."/>
            <person name="Deegan J."/>
            <person name="Clutterbuck J."/>
            <person name="Andersen M.R."/>
            <person name="Archer D."/>
            <person name="Bencina M."/>
            <person name="Braus G."/>
            <person name="Coutinho P."/>
            <person name="von Dohren H."/>
            <person name="Doonan J."/>
            <person name="Driessen A.J."/>
            <person name="Durek P."/>
            <person name="Espeso E."/>
            <person name="Fekete E."/>
            <person name="Flipphi M."/>
            <person name="Estrada C.G."/>
            <person name="Geysens S."/>
            <person name="Goldman G."/>
            <person name="de Groot P.W."/>
            <person name="Hansen K."/>
            <person name="Harris S.D."/>
            <person name="Heinekamp T."/>
            <person name="Helmstaedt K."/>
            <person name="Henrissat B."/>
            <person name="Hofmann G."/>
            <person name="Homan T."/>
            <person name="Horio T."/>
            <person name="Horiuchi H."/>
            <person name="James S."/>
            <person name="Jones M."/>
            <person name="Karaffa L."/>
            <person name="Karanyi Z."/>
            <person name="Kato M."/>
            <person name="Keller N."/>
            <person name="Kelly D.E."/>
            <person name="Kiel J.A."/>
            <person name="Kim J.M."/>
            <person name="van der Klei I.J."/>
            <person name="Klis F.M."/>
            <person name="Kovalchuk A."/>
            <person name="Krasevec N."/>
            <person name="Kubicek C.P."/>
            <person name="Liu B."/>
            <person name="Maccabe A."/>
            <person name="Meyer V."/>
            <person name="Mirabito P."/>
            <person name="Miskei M."/>
            <person name="Mos M."/>
            <person name="Mullins J."/>
            <person name="Nelson D.R."/>
            <person name="Nielsen J."/>
            <person name="Oakley B.R."/>
            <person name="Osmani S.A."/>
            <person name="Pakula T."/>
            <person name="Paszewski A."/>
            <person name="Paulsen I."/>
            <person name="Pilsyk S."/>
            <person name="Pocsi I."/>
            <person name="Punt P.J."/>
            <person name="Ram A.F."/>
            <person name="Ren Q."/>
            <person name="Robellet X."/>
            <person name="Robson G."/>
            <person name="Seiboth B."/>
            <person name="van Solingen P."/>
            <person name="Specht T."/>
            <person name="Sun J."/>
            <person name="Taheri-Talesh N."/>
            <person name="Takeshita N."/>
            <person name="Ussery D."/>
            <person name="vanKuyk P.A."/>
            <person name="Visser H."/>
            <person name="van de Vondervoort P.J."/>
            <person name="de Vries R.P."/>
            <person name="Walton J."/>
            <person name="Xiang X."/>
            <person name="Xiong Y."/>
            <person name="Zeng A.P."/>
            <person name="Brandt B.W."/>
            <person name="Cornell M.J."/>
            <person name="van den Hondel C.A."/>
            <person name="Visser J."/>
            <person name="Oliver S.G."/>
            <person name="Turner G."/>
        </authorList>
    </citation>
    <scope>GENOME REANNOTATION</scope>
    <source>
        <strain evidence="3">FGSC A4 / ATCC 38163 / CBS 112.46 / NRRL 194 / M139</strain>
    </source>
</reference>
<protein>
    <recommendedName>
        <fullName evidence="4">Phytanoyl-CoA dioxygenase family protein</fullName>
    </recommendedName>
</protein>
<proteinExistence type="predicted"/>
<accession>Q5AUC4</accession>
<sequence>MHVSRDYAPGLQYVLPSAPVDDIFYLLKRDGAVVIRNLISHEDLDQTYEEIEDTLNADLEWDGEFFPKETKRANGLIGISPTYVRTQLMHPLFQATSAHFLTTRSTYWWGNKRKESVSRPYVQAALAIQVGPGAKAQPLHCDSYINHRVVDEIAEWNDERDANRETSLGMSSCPDTPPPESAIIVPRLSKGDAFMMLSSLRHGGGNNTTSDQHRLIYCSFATRGFLRQEENQYLAVPGDVVKSYDRATQQFIGYYISEPACGQVNQRDPIYVLYPEDAAKPSDF</sequence>
<dbReference type="InterPro" id="IPR008775">
    <property type="entry name" value="Phytyl_CoA_dOase-like"/>
</dbReference>
<comment type="pathway">
    <text evidence="1">Secondary metabolite biosynthesis.</text>
</comment>
<accession>C8V6L6</accession>
<keyword evidence="3" id="KW-1185">Reference proteome</keyword>
<reference evidence="3" key="1">
    <citation type="journal article" date="2005" name="Nature">
        <title>Sequencing of Aspergillus nidulans and comparative analysis with A. fumigatus and A. oryzae.</title>
        <authorList>
            <person name="Galagan J.E."/>
            <person name="Calvo S.E."/>
            <person name="Cuomo C."/>
            <person name="Ma L.J."/>
            <person name="Wortman J.R."/>
            <person name="Batzoglou S."/>
            <person name="Lee S.I."/>
            <person name="Basturkmen M."/>
            <person name="Spevak C.C."/>
            <person name="Clutterbuck J."/>
            <person name="Kapitonov V."/>
            <person name="Jurka J."/>
            <person name="Scazzocchio C."/>
            <person name="Farman M."/>
            <person name="Butler J."/>
            <person name="Purcell S."/>
            <person name="Harris S."/>
            <person name="Braus G.H."/>
            <person name="Draht O."/>
            <person name="Busch S."/>
            <person name="D'Enfert C."/>
            <person name="Bouchier C."/>
            <person name="Goldman G.H."/>
            <person name="Bell-Pedersen D."/>
            <person name="Griffiths-Jones S."/>
            <person name="Doonan J.H."/>
            <person name="Yu J."/>
            <person name="Vienken K."/>
            <person name="Pain A."/>
            <person name="Freitag M."/>
            <person name="Selker E.U."/>
            <person name="Archer D.B."/>
            <person name="Penalva M.A."/>
            <person name="Oakley B.R."/>
            <person name="Momany M."/>
            <person name="Tanaka T."/>
            <person name="Kumagai T."/>
            <person name="Asai K."/>
            <person name="Machida M."/>
            <person name="Nierman W.C."/>
            <person name="Denning D.W."/>
            <person name="Caddick M."/>
            <person name="Hynes M."/>
            <person name="Paoletti M."/>
            <person name="Fischer R."/>
            <person name="Miller B."/>
            <person name="Dyer P."/>
            <person name="Sachs M.S."/>
            <person name="Osmani S.A."/>
            <person name="Birren B.W."/>
        </authorList>
    </citation>
    <scope>NUCLEOTIDE SEQUENCE [LARGE SCALE GENOMIC DNA]</scope>
    <source>
        <strain evidence="3">FGSC A4 / ATCC 38163 / CBS 112.46 / NRRL 194 / M139</strain>
    </source>
</reference>
<evidence type="ECO:0000313" key="3">
    <source>
        <dbReference type="Proteomes" id="UP000000560"/>
    </source>
</evidence>
<dbReference type="KEGG" id="ani:ANIA_08106"/>
<dbReference type="Pfam" id="PF05721">
    <property type="entry name" value="PhyH"/>
    <property type="match status" value="1"/>
</dbReference>
<evidence type="ECO:0008006" key="4">
    <source>
        <dbReference type="Google" id="ProtNLM"/>
    </source>
</evidence>
<dbReference type="AlphaFoldDB" id="Q5AUC4"/>
<dbReference type="STRING" id="227321.Q5AUC4"/>
<dbReference type="HOGENOM" id="CLU_047725_0_1_1"/>
<evidence type="ECO:0000256" key="1">
    <source>
        <dbReference type="ARBA" id="ARBA00005179"/>
    </source>
</evidence>
<dbReference type="OrthoDB" id="445007at2759"/>
<dbReference type="OMA" id="PYVHSCT"/>
<dbReference type="eggNOG" id="ENOG502SIVM">
    <property type="taxonomic scope" value="Eukaryota"/>
</dbReference>
<dbReference type="GeneID" id="2869153"/>
<dbReference type="InParanoid" id="Q5AUC4"/>
<name>Q5AUC4_EMENI</name>
<dbReference type="EMBL" id="BN001302">
    <property type="protein sequence ID" value="CBF73898.1"/>
    <property type="molecule type" value="Genomic_DNA"/>
</dbReference>
<dbReference type="Gene3D" id="2.60.120.620">
    <property type="entry name" value="q2cbj1_9rhob like domain"/>
    <property type="match status" value="2"/>
</dbReference>
<organism evidence="2 3">
    <name type="scientific">Emericella nidulans (strain FGSC A4 / ATCC 38163 / CBS 112.46 / NRRL 194 / M139)</name>
    <name type="common">Aspergillus nidulans</name>
    <dbReference type="NCBI Taxonomy" id="227321"/>
    <lineage>
        <taxon>Eukaryota</taxon>
        <taxon>Fungi</taxon>
        <taxon>Dikarya</taxon>
        <taxon>Ascomycota</taxon>
        <taxon>Pezizomycotina</taxon>
        <taxon>Eurotiomycetes</taxon>
        <taxon>Eurotiomycetidae</taxon>
        <taxon>Eurotiales</taxon>
        <taxon>Aspergillaceae</taxon>
        <taxon>Aspergillus</taxon>
        <taxon>Aspergillus subgen. Nidulantes</taxon>
    </lineage>
</organism>
<dbReference type="SUPFAM" id="SSF51197">
    <property type="entry name" value="Clavaminate synthase-like"/>
    <property type="match status" value="1"/>
</dbReference>
<gene>
    <name evidence="2" type="ORF">ANIA_08106</name>
</gene>
<dbReference type="Proteomes" id="UP000000560">
    <property type="component" value="Chromosome II"/>
</dbReference>